<keyword evidence="1" id="KW-1133">Transmembrane helix</keyword>
<evidence type="ECO:0000313" key="4">
    <source>
        <dbReference type="Proteomes" id="UP000185678"/>
    </source>
</evidence>
<dbReference type="STRING" id="80876.SAMN05421779_11016"/>
<dbReference type="Pfam" id="PF00884">
    <property type="entry name" value="Sulfatase"/>
    <property type="match status" value="1"/>
</dbReference>
<dbReference type="InterPro" id="IPR017850">
    <property type="entry name" value="Alkaline_phosphatase_core_sf"/>
</dbReference>
<evidence type="ECO:0000313" key="3">
    <source>
        <dbReference type="EMBL" id="SIT17377.1"/>
    </source>
</evidence>
<dbReference type="SUPFAM" id="SSF53649">
    <property type="entry name" value="Alkaline phosphatase-like"/>
    <property type="match status" value="1"/>
</dbReference>
<dbReference type="InterPro" id="IPR052701">
    <property type="entry name" value="GAG_Ulvan_Degrading_Sulfatases"/>
</dbReference>
<protein>
    <submittedName>
        <fullName evidence="3">Arylsulfatase A</fullName>
    </submittedName>
</protein>
<feature type="transmembrane region" description="Helical" evidence="1">
    <location>
        <begin position="12"/>
        <end position="36"/>
    </location>
</feature>
<dbReference type="CDD" id="cd16148">
    <property type="entry name" value="sulfatase_like"/>
    <property type="match status" value="1"/>
</dbReference>
<feature type="transmembrane region" description="Helical" evidence="1">
    <location>
        <begin position="48"/>
        <end position="70"/>
    </location>
</feature>
<name>A0A1N7Q443_9PROT</name>
<feature type="domain" description="Sulfatase N-terminal" evidence="2">
    <location>
        <begin position="177"/>
        <end position="515"/>
    </location>
</feature>
<dbReference type="Proteomes" id="UP000185678">
    <property type="component" value="Unassembled WGS sequence"/>
</dbReference>
<dbReference type="PANTHER" id="PTHR43751">
    <property type="entry name" value="SULFATASE"/>
    <property type="match status" value="1"/>
</dbReference>
<evidence type="ECO:0000256" key="1">
    <source>
        <dbReference type="SAM" id="Phobius"/>
    </source>
</evidence>
<evidence type="ECO:0000259" key="2">
    <source>
        <dbReference type="Pfam" id="PF00884"/>
    </source>
</evidence>
<sequence>MLFYVRPYDALVYCAVMLLFSQVISIILSALIFFVLKSIKAFFHKKDIFEHTYPVVSAVSWGLGFTTFLIVMDRVFINQKFLSVVHISELVRLAAEIGLGVLIVGGSVFRAVKQARKPQDAGQTGQADGAGQDDTSVGRRMFMATAASAVAVATISADIARKKGFALEVKDAKTPNRNFLLVTFDALTAEDMSTYGYYLGTTPNIDAFAKSADVYNNFYACSTFTTPGIAAILTGRYPSQTQTYQLGSMLYGENVYRTLPALLKTEGYRTASVFANPYAMRLMGTTHGAFDRIVCPSQIGMGQFPPPEILATPGIPDVMDLNMRLLTVTGLAVPGLRQQETLEPPTETFAAAKAMLSELKEPFFVWIHVMAPHAPYLPSEGFRYRFLAPGQFDSRQDMLHPRIMERSKGAARIKDDIAKVRLRYDEWILQADSAFGDFIAFMDSSGLSANTVTMVSADHGEVFDKGNFGHGGDEFHRSLIHIPMILKTPGQTTGRRINTVADQTSIAPTVLDFAGLPRPAWMAGPSLRAVAAEPAAQAPAGLAINQYFERNSSFKPVTTGKLGAISDGFQYVRDMDSGKESLYPLESGIGAEDEHEVGGDMRLMVEKIRHSLQEKLPEIKL</sequence>
<reference evidence="3 4" key="1">
    <citation type="submission" date="2017-01" db="EMBL/GenBank/DDBJ databases">
        <authorList>
            <person name="Mah S.A."/>
            <person name="Swanson W.J."/>
            <person name="Moy G.W."/>
            <person name="Vacquier V.D."/>
        </authorList>
    </citation>
    <scope>NUCLEOTIDE SEQUENCE [LARGE SCALE GENOMIC DNA]</scope>
    <source>
        <strain evidence="3 4">DSM 11589</strain>
    </source>
</reference>
<dbReference type="Gene3D" id="3.40.720.10">
    <property type="entry name" value="Alkaline Phosphatase, subunit A"/>
    <property type="match status" value="1"/>
</dbReference>
<accession>A0A1N7Q443</accession>
<dbReference type="InterPro" id="IPR000917">
    <property type="entry name" value="Sulfatase_N"/>
</dbReference>
<keyword evidence="4" id="KW-1185">Reference proteome</keyword>
<feature type="transmembrane region" description="Helical" evidence="1">
    <location>
        <begin position="90"/>
        <end position="109"/>
    </location>
</feature>
<dbReference type="PANTHER" id="PTHR43751:SF3">
    <property type="entry name" value="SULFATASE N-TERMINAL DOMAIN-CONTAINING PROTEIN"/>
    <property type="match status" value="1"/>
</dbReference>
<organism evidence="3 4">
    <name type="scientific">Insolitispirillum peregrinum</name>
    <dbReference type="NCBI Taxonomy" id="80876"/>
    <lineage>
        <taxon>Bacteria</taxon>
        <taxon>Pseudomonadati</taxon>
        <taxon>Pseudomonadota</taxon>
        <taxon>Alphaproteobacteria</taxon>
        <taxon>Rhodospirillales</taxon>
        <taxon>Novispirillaceae</taxon>
        <taxon>Insolitispirillum</taxon>
    </lineage>
</organism>
<keyword evidence="1" id="KW-0472">Membrane</keyword>
<gene>
    <name evidence="3" type="ORF">SAMN05421779_11016</name>
</gene>
<keyword evidence="1" id="KW-0812">Transmembrane</keyword>
<dbReference type="AlphaFoldDB" id="A0A1N7Q443"/>
<dbReference type="EMBL" id="FTOA01000010">
    <property type="protein sequence ID" value="SIT17377.1"/>
    <property type="molecule type" value="Genomic_DNA"/>
</dbReference>
<proteinExistence type="predicted"/>